<evidence type="ECO:0000256" key="2">
    <source>
        <dbReference type="PROSITE-ProRule" id="PRU00192"/>
    </source>
</evidence>
<dbReference type="RefSeq" id="XP_032829739.1">
    <property type="nucleotide sequence ID" value="XM_032973848.1"/>
</dbReference>
<accession>A0AAJ7U5W3</accession>
<dbReference type="KEGG" id="pmrn:116953549"/>
<dbReference type="PROSITE" id="PS50002">
    <property type="entry name" value="SH3"/>
    <property type="match status" value="1"/>
</dbReference>
<organism evidence="6 7">
    <name type="scientific">Petromyzon marinus</name>
    <name type="common">Sea lamprey</name>
    <dbReference type="NCBI Taxonomy" id="7757"/>
    <lineage>
        <taxon>Eukaryota</taxon>
        <taxon>Metazoa</taxon>
        <taxon>Chordata</taxon>
        <taxon>Craniata</taxon>
        <taxon>Vertebrata</taxon>
        <taxon>Cyclostomata</taxon>
        <taxon>Hyperoartia</taxon>
        <taxon>Petromyzontiformes</taxon>
        <taxon>Petromyzontidae</taxon>
        <taxon>Petromyzon</taxon>
    </lineage>
</organism>
<keyword evidence="1 2" id="KW-0728">SH3 domain</keyword>
<dbReference type="SUPFAM" id="SSF50044">
    <property type="entry name" value="SH3-domain"/>
    <property type="match status" value="1"/>
</dbReference>
<dbReference type="Pfam" id="PF07653">
    <property type="entry name" value="SH3_2"/>
    <property type="match status" value="1"/>
</dbReference>
<sequence>MKLRFSDSFWNSDFTNNAGYTAMLERLRDGRKVCKGFEEMLKQRACLEETYGKGLLMLAKKSGGQTEINTIRCCFMVLKQQLESVGQEHTQLALELNKEYKKMEDFRMKQKDRFTKMDNQMSSLHKQKQSLLKKLNDSKRSQEVKCRDLLEAECNRDRLANNLNAKLVEKSKQRVDNCYQALMDADVAYKQNVELIERTRIEWETVHGRATELYEQLEWERLNYARNAMWVHCNHLSQQCVKDDQAYEEVRLSLEKSDVQDDINCFVKNKQTGERRPDPFVYEGSSMMMTTSAGLHSNAARKPQLHHVPKDEPPPSLDTALYATVGPERATAVAPAAPPGAEPTRRKGPCTSELYVVTRDFTSRVESEMSVIQGNVVASLGDTVDGWMLVSLRGQEGFVPFDYLKPK</sequence>
<dbReference type="GO" id="GO:0030041">
    <property type="term" value="P:actin filament polymerization"/>
    <property type="evidence" value="ECO:0007669"/>
    <property type="project" value="TreeGrafter"/>
</dbReference>
<dbReference type="Pfam" id="PF00611">
    <property type="entry name" value="FCH"/>
    <property type="match status" value="1"/>
</dbReference>
<dbReference type="Gene3D" id="1.20.1270.60">
    <property type="entry name" value="Arfaptin homology (AH) domain/BAR domain"/>
    <property type="match status" value="1"/>
</dbReference>
<feature type="domain" description="F-BAR" evidence="5">
    <location>
        <begin position="3"/>
        <end position="262"/>
    </location>
</feature>
<dbReference type="InterPro" id="IPR036028">
    <property type="entry name" value="SH3-like_dom_sf"/>
</dbReference>
<evidence type="ECO:0000313" key="6">
    <source>
        <dbReference type="Proteomes" id="UP001318040"/>
    </source>
</evidence>
<dbReference type="InterPro" id="IPR031160">
    <property type="entry name" value="F_BAR_dom"/>
</dbReference>
<evidence type="ECO:0000256" key="3">
    <source>
        <dbReference type="PROSITE-ProRule" id="PRU01077"/>
    </source>
</evidence>
<name>A0AAJ7U5W3_PETMA</name>
<dbReference type="PANTHER" id="PTHR23065">
    <property type="entry name" value="PROLINE-SERINE-THREONINE PHOSPHATASE INTERACTING PROTEIN 1"/>
    <property type="match status" value="1"/>
</dbReference>
<feature type="domain" description="SH3" evidence="4">
    <location>
        <begin position="350"/>
        <end position="407"/>
    </location>
</feature>
<keyword evidence="6" id="KW-1185">Reference proteome</keyword>
<dbReference type="GeneID" id="116953549"/>
<dbReference type="InterPro" id="IPR027267">
    <property type="entry name" value="AH/BAR_dom_sf"/>
</dbReference>
<evidence type="ECO:0000259" key="4">
    <source>
        <dbReference type="PROSITE" id="PS50002"/>
    </source>
</evidence>
<dbReference type="PANTHER" id="PTHR23065:SF61">
    <property type="entry name" value="PROLINE-SERINE-THREONINE PHOSPHATASE-INTERACTING PROTEIN 2-LIKE"/>
    <property type="match status" value="1"/>
</dbReference>
<evidence type="ECO:0000259" key="5">
    <source>
        <dbReference type="PROSITE" id="PS51741"/>
    </source>
</evidence>
<gene>
    <name evidence="7" type="primary">LOC116953549</name>
</gene>
<dbReference type="SMART" id="SM00326">
    <property type="entry name" value="SH3"/>
    <property type="match status" value="1"/>
</dbReference>
<dbReference type="PROSITE" id="PS51741">
    <property type="entry name" value="F_BAR"/>
    <property type="match status" value="1"/>
</dbReference>
<dbReference type="InterPro" id="IPR001452">
    <property type="entry name" value="SH3_domain"/>
</dbReference>
<dbReference type="SMART" id="SM00055">
    <property type="entry name" value="FCH"/>
    <property type="match status" value="1"/>
</dbReference>
<dbReference type="GO" id="GO:0005737">
    <property type="term" value="C:cytoplasm"/>
    <property type="evidence" value="ECO:0007669"/>
    <property type="project" value="TreeGrafter"/>
</dbReference>
<dbReference type="Gene3D" id="2.30.30.40">
    <property type="entry name" value="SH3 Domains"/>
    <property type="match status" value="1"/>
</dbReference>
<dbReference type="Proteomes" id="UP001318040">
    <property type="component" value="Chromosome 52"/>
</dbReference>
<dbReference type="AlphaFoldDB" id="A0AAJ7U5W3"/>
<keyword evidence="3" id="KW-0175">Coiled coil</keyword>
<evidence type="ECO:0000313" key="7">
    <source>
        <dbReference type="RefSeq" id="XP_032829739.1"/>
    </source>
</evidence>
<dbReference type="GO" id="GO:0051015">
    <property type="term" value="F:actin filament binding"/>
    <property type="evidence" value="ECO:0007669"/>
    <property type="project" value="TreeGrafter"/>
</dbReference>
<dbReference type="InterPro" id="IPR001060">
    <property type="entry name" value="FCH_dom"/>
</dbReference>
<protein>
    <submittedName>
        <fullName evidence="7">Proline-serine-threonine phosphatase-interacting protein 1-like</fullName>
    </submittedName>
</protein>
<proteinExistence type="predicted"/>
<evidence type="ECO:0000256" key="1">
    <source>
        <dbReference type="ARBA" id="ARBA00022443"/>
    </source>
</evidence>
<dbReference type="FunFam" id="1.20.1270.60:FF:000037">
    <property type="entry name" value="Proline-serine-threonine phosphatase interacting protein 1"/>
    <property type="match status" value="1"/>
</dbReference>
<dbReference type="SUPFAM" id="SSF103657">
    <property type="entry name" value="BAR/IMD domain-like"/>
    <property type="match status" value="1"/>
</dbReference>
<dbReference type="GO" id="GO:0005886">
    <property type="term" value="C:plasma membrane"/>
    <property type="evidence" value="ECO:0007669"/>
    <property type="project" value="TreeGrafter"/>
</dbReference>
<dbReference type="GO" id="GO:0005884">
    <property type="term" value="C:actin filament"/>
    <property type="evidence" value="ECO:0007669"/>
    <property type="project" value="TreeGrafter"/>
</dbReference>
<reference evidence="7" key="1">
    <citation type="submission" date="2025-08" db="UniProtKB">
        <authorList>
            <consortium name="RefSeq"/>
        </authorList>
    </citation>
    <scope>IDENTIFICATION</scope>
    <source>
        <tissue evidence="7">Sperm</tissue>
    </source>
</reference>